<organism evidence="10">
    <name type="scientific">Cotylurus marcogliesei</name>
    <dbReference type="NCBI Taxonomy" id="2282156"/>
    <lineage>
        <taxon>Eukaryota</taxon>
        <taxon>Metazoa</taxon>
        <taxon>Spiralia</taxon>
        <taxon>Lophotrochozoa</taxon>
        <taxon>Platyhelminthes</taxon>
        <taxon>Trematoda</taxon>
        <taxon>Digenea</taxon>
        <taxon>Diplostomida</taxon>
        <taxon>Diplostomoidea</taxon>
        <taxon>Strigeidae</taxon>
        <taxon>Cotylurus</taxon>
    </lineage>
</organism>
<dbReference type="InterPro" id="IPR038430">
    <property type="entry name" value="NDAH_ubi_oxred_su3_sf"/>
</dbReference>
<evidence type="ECO:0000313" key="10">
    <source>
        <dbReference type="EMBL" id="AYH51377.1"/>
    </source>
</evidence>
<keyword evidence="9" id="KW-0830">Ubiquinone</keyword>
<keyword evidence="6 9" id="KW-1133">Transmembrane helix</keyword>
<keyword evidence="9" id="KW-1278">Translocase</keyword>
<keyword evidence="9" id="KW-0249">Electron transport</keyword>
<comment type="similarity">
    <text evidence="2 9">Belongs to the complex I subunit 3 family.</text>
</comment>
<accession>A0A6J3YME2</accession>
<reference evidence="10" key="1">
    <citation type="journal article" date="2018" name="Int. J. Parasitol.">
        <title>Validity of the Diplostomoidea and Diplostomida (Digenea, Platyhelminthes) upheld in phylogenomic analysis.</title>
        <authorList>
            <person name="Locke S.A."/>
            <person name="Van Dam A."/>
            <person name="Caffara M."/>
            <person name="Pinto H.A."/>
            <person name="Lopez-Hernandez D."/>
            <person name="Blanar C.A."/>
        </authorList>
    </citation>
    <scope>NUCLEOTIDE SEQUENCE</scope>
    <source>
        <strain evidence="10">S.IN.Lc.MTL.2.5</strain>
    </source>
</reference>
<evidence type="ECO:0000256" key="9">
    <source>
        <dbReference type="RuleBase" id="RU003640"/>
    </source>
</evidence>
<dbReference type="AlphaFoldDB" id="A0A6J3YME2"/>
<name>A0A6J3YME2_9TREM</name>
<evidence type="ECO:0000256" key="8">
    <source>
        <dbReference type="ARBA" id="ARBA00049551"/>
    </source>
</evidence>
<evidence type="ECO:0000256" key="4">
    <source>
        <dbReference type="ARBA" id="ARBA00022448"/>
    </source>
</evidence>
<feature type="transmembrane region" description="Helical" evidence="9">
    <location>
        <begin position="91"/>
        <end position="107"/>
    </location>
</feature>
<keyword evidence="9 10" id="KW-0496">Mitochondrion</keyword>
<comment type="catalytic activity">
    <reaction evidence="8 9">
        <text>a ubiquinone + NADH + 5 H(+)(in) = a ubiquinol + NAD(+) + 4 H(+)(out)</text>
        <dbReference type="Rhea" id="RHEA:29091"/>
        <dbReference type="Rhea" id="RHEA-COMP:9565"/>
        <dbReference type="Rhea" id="RHEA-COMP:9566"/>
        <dbReference type="ChEBI" id="CHEBI:15378"/>
        <dbReference type="ChEBI" id="CHEBI:16389"/>
        <dbReference type="ChEBI" id="CHEBI:17976"/>
        <dbReference type="ChEBI" id="CHEBI:57540"/>
        <dbReference type="ChEBI" id="CHEBI:57945"/>
        <dbReference type="EC" id="7.1.1.2"/>
    </reaction>
</comment>
<dbReference type="Pfam" id="PF00507">
    <property type="entry name" value="Oxidored_q4"/>
    <property type="match status" value="1"/>
</dbReference>
<protein>
    <recommendedName>
        <fullName evidence="3 9">NADH-ubiquinone oxidoreductase chain 3</fullName>
        <ecNumber evidence="9">7.1.1.2</ecNumber>
    </recommendedName>
</protein>
<keyword evidence="7 9" id="KW-0472">Membrane</keyword>
<dbReference type="EC" id="7.1.1.2" evidence="9"/>
<sequence length="118" mass="14150">MFYVLCSLFLFLILLSLIGFYHFYYWNFDFSLLNSGRVWVSPFECGFLGNVLVENVFSYTYFVLLVFFVVFDLEISLLINIPYEGVLFKNFMFYFIFVFILVIGYSFEVSKGYVSWNY</sequence>
<evidence type="ECO:0000256" key="2">
    <source>
        <dbReference type="ARBA" id="ARBA00008472"/>
    </source>
</evidence>
<gene>
    <name evidence="10" type="primary">ND3</name>
</gene>
<evidence type="ECO:0000256" key="5">
    <source>
        <dbReference type="ARBA" id="ARBA00022692"/>
    </source>
</evidence>
<dbReference type="GO" id="GO:0031966">
    <property type="term" value="C:mitochondrial membrane"/>
    <property type="evidence" value="ECO:0007669"/>
    <property type="project" value="UniProtKB-SubCell"/>
</dbReference>
<keyword evidence="4 9" id="KW-0813">Transport</keyword>
<proteinExistence type="inferred from homology"/>
<feature type="transmembrane region" description="Helical" evidence="9">
    <location>
        <begin position="59"/>
        <end position="79"/>
    </location>
</feature>
<evidence type="ECO:0000256" key="7">
    <source>
        <dbReference type="ARBA" id="ARBA00023136"/>
    </source>
</evidence>
<keyword evidence="5 9" id="KW-0812">Transmembrane</keyword>
<dbReference type="GO" id="GO:0008137">
    <property type="term" value="F:NADH dehydrogenase (ubiquinone) activity"/>
    <property type="evidence" value="ECO:0007669"/>
    <property type="project" value="UniProtKB-UniRule"/>
</dbReference>
<keyword evidence="9" id="KW-0520">NAD</keyword>
<evidence type="ECO:0000256" key="6">
    <source>
        <dbReference type="ARBA" id="ARBA00022989"/>
    </source>
</evidence>
<dbReference type="EMBL" id="MH536509">
    <property type="protein sequence ID" value="AYH51377.1"/>
    <property type="molecule type" value="Genomic_DNA"/>
</dbReference>
<comment type="function">
    <text evidence="9">Core subunit of the mitochondrial membrane respiratory chain NADH dehydrogenase (Complex I) which catalyzes electron transfer from NADH through the respiratory chain, using ubiquinone as an electron acceptor. Essential for the catalytic activity of complex I.</text>
</comment>
<keyword evidence="9" id="KW-0679">Respiratory chain</keyword>
<dbReference type="Gene3D" id="1.20.58.1610">
    <property type="entry name" value="NADH:ubiquinone/plastoquinone oxidoreductase, chain 3"/>
    <property type="match status" value="1"/>
</dbReference>
<dbReference type="InterPro" id="IPR000440">
    <property type="entry name" value="NADH_UbQ/plastoQ_OxRdtase_su3"/>
</dbReference>
<evidence type="ECO:0000256" key="3">
    <source>
        <dbReference type="ARBA" id="ARBA00021007"/>
    </source>
</evidence>
<comment type="subcellular location">
    <subcellularLocation>
        <location evidence="1">Membrane</location>
    </subcellularLocation>
    <subcellularLocation>
        <location evidence="9">Mitochondrion membrane</location>
        <topology evidence="9">Multi-pass membrane protein</topology>
    </subcellularLocation>
</comment>
<geneLocation type="mitochondrion" evidence="10"/>
<evidence type="ECO:0000256" key="1">
    <source>
        <dbReference type="ARBA" id="ARBA00004370"/>
    </source>
</evidence>